<dbReference type="STRING" id="565045.NOR51B_457"/>
<evidence type="ECO:0000256" key="1">
    <source>
        <dbReference type="ARBA" id="ARBA00022729"/>
    </source>
</evidence>
<dbReference type="RefSeq" id="WP_009019268.1">
    <property type="nucleotide sequence ID" value="NZ_DS999411.1"/>
</dbReference>
<name>B8KRV7_9GAMM</name>
<evidence type="ECO:0000256" key="5">
    <source>
        <dbReference type="ARBA" id="ARBA00023288"/>
    </source>
</evidence>
<comment type="subcellular location">
    <subcellularLocation>
        <location evidence="6">Cell outer membrane</location>
        <topology evidence="6">Lipid-anchor</topology>
    </subcellularLocation>
</comment>
<dbReference type="PANTHER" id="PTHR38098">
    <property type="entry name" value="LPS-ASSEMBLY LIPOPROTEIN LPTE"/>
    <property type="match status" value="1"/>
</dbReference>
<evidence type="ECO:0000313" key="8">
    <source>
        <dbReference type="Proteomes" id="UP000004699"/>
    </source>
</evidence>
<dbReference type="Gene3D" id="3.30.160.150">
    <property type="entry name" value="Lipoprotein like domain"/>
    <property type="match status" value="1"/>
</dbReference>
<dbReference type="EMBL" id="DS999411">
    <property type="protein sequence ID" value="EED34520.1"/>
    <property type="molecule type" value="Genomic_DNA"/>
</dbReference>
<keyword evidence="8" id="KW-1185">Reference proteome</keyword>
<evidence type="ECO:0000256" key="4">
    <source>
        <dbReference type="ARBA" id="ARBA00023237"/>
    </source>
</evidence>
<dbReference type="InterPro" id="IPR007485">
    <property type="entry name" value="LPS_assembly_LptE"/>
</dbReference>
<evidence type="ECO:0000313" key="7">
    <source>
        <dbReference type="EMBL" id="EED34520.1"/>
    </source>
</evidence>
<dbReference type="HOGENOM" id="CLU_103309_2_1_6"/>
<dbReference type="GO" id="GO:0001530">
    <property type="term" value="F:lipopolysaccharide binding"/>
    <property type="evidence" value="ECO:0007669"/>
    <property type="project" value="TreeGrafter"/>
</dbReference>
<keyword evidence="5 6" id="KW-0449">Lipoprotein</keyword>
<keyword evidence="3 6" id="KW-0564">Palmitate</keyword>
<dbReference type="GO" id="GO:0015920">
    <property type="term" value="P:lipopolysaccharide transport"/>
    <property type="evidence" value="ECO:0007669"/>
    <property type="project" value="TreeGrafter"/>
</dbReference>
<reference evidence="8" key="1">
    <citation type="journal article" date="2013" name="BMC Microbiol.">
        <title>Taxonomy and evolution of bacteriochlorophyll a-containing members of the OM60/NOR5 clade of marine gammaproteobacteria: description of Luminiphilus syltensis gen. nov., sp. nov., reclassification of Haliea rubra as Pseudohaliea rubra gen. nov., comb. nov., and emendation of Chromatocurvus halotolerans.</title>
        <authorList>
            <person name="Spring S."/>
            <person name="Riedel T."/>
            <person name="Sproer C."/>
            <person name="Yan S."/>
            <person name="Harder J."/>
            <person name="Fuchs B.M."/>
        </authorList>
    </citation>
    <scope>NUCLEOTIDE SEQUENCE [LARGE SCALE GENOMIC DNA]</scope>
    <source>
        <strain evidence="8">NOR51-B</strain>
    </source>
</reference>
<keyword evidence="4 6" id="KW-0998">Cell outer membrane</keyword>
<comment type="similarity">
    <text evidence="6">Belongs to the LptE lipoprotein family.</text>
</comment>
<comment type="subunit">
    <text evidence="6">Component of the lipopolysaccharide transport and assembly complex. Interacts with LptD.</text>
</comment>
<protein>
    <recommendedName>
        <fullName evidence="6">LPS-assembly lipoprotein LptE</fullName>
    </recommendedName>
</protein>
<accession>B8KRV7</accession>
<keyword evidence="2 6" id="KW-0472">Membrane</keyword>
<dbReference type="HAMAP" id="MF_01186">
    <property type="entry name" value="LPS_assembly_LptE"/>
    <property type="match status" value="1"/>
</dbReference>
<dbReference type="GO" id="GO:1990351">
    <property type="term" value="C:transporter complex"/>
    <property type="evidence" value="ECO:0007669"/>
    <property type="project" value="TreeGrafter"/>
</dbReference>
<sequence>MMRRRLSQVVVLLAVFTLAGCGFYLRGSGGGNSDSLSGLTLSVVSAEPSSELTAAVLRQLRLAGAEVVDLGEAELRLKLAPEVFQRRNISLTAQARAAEVELTIATRFDLLRADEPLVTAADATVVRQMLNDPENVVGKVEELRLLRAEMRQDLAGQIVRRTAYSLAN</sequence>
<dbReference type="OrthoDB" id="5612114at2"/>
<dbReference type="Proteomes" id="UP000004699">
    <property type="component" value="Unassembled WGS sequence"/>
</dbReference>
<evidence type="ECO:0000256" key="3">
    <source>
        <dbReference type="ARBA" id="ARBA00023139"/>
    </source>
</evidence>
<dbReference type="PROSITE" id="PS51257">
    <property type="entry name" value="PROKAR_LIPOPROTEIN"/>
    <property type="match status" value="1"/>
</dbReference>
<keyword evidence="1 6" id="KW-0732">Signal</keyword>
<dbReference type="Pfam" id="PF04390">
    <property type="entry name" value="LptE"/>
    <property type="match status" value="1"/>
</dbReference>
<dbReference type="GO" id="GO:0009279">
    <property type="term" value="C:cell outer membrane"/>
    <property type="evidence" value="ECO:0007669"/>
    <property type="project" value="UniProtKB-SubCell"/>
</dbReference>
<organism evidence="7 8">
    <name type="scientific">Luminiphilus syltensis NOR5-1B</name>
    <dbReference type="NCBI Taxonomy" id="565045"/>
    <lineage>
        <taxon>Bacteria</taxon>
        <taxon>Pseudomonadati</taxon>
        <taxon>Pseudomonadota</taxon>
        <taxon>Gammaproteobacteria</taxon>
        <taxon>Cellvibrionales</taxon>
        <taxon>Halieaceae</taxon>
        <taxon>Luminiphilus</taxon>
    </lineage>
</organism>
<dbReference type="PANTHER" id="PTHR38098:SF1">
    <property type="entry name" value="LPS-ASSEMBLY LIPOPROTEIN LPTE"/>
    <property type="match status" value="1"/>
</dbReference>
<evidence type="ECO:0000256" key="2">
    <source>
        <dbReference type="ARBA" id="ARBA00023136"/>
    </source>
</evidence>
<dbReference type="GO" id="GO:0043165">
    <property type="term" value="P:Gram-negative-bacterium-type cell outer membrane assembly"/>
    <property type="evidence" value="ECO:0007669"/>
    <property type="project" value="UniProtKB-UniRule"/>
</dbReference>
<comment type="function">
    <text evidence="6">Together with LptD, is involved in the assembly of lipopolysaccharide (LPS) at the surface of the outer membrane. Required for the proper assembly of LptD. Binds LPS and may serve as the LPS recognition site at the outer membrane.</text>
</comment>
<evidence type="ECO:0000256" key="6">
    <source>
        <dbReference type="HAMAP-Rule" id="MF_01186"/>
    </source>
</evidence>
<proteinExistence type="inferred from homology"/>
<gene>
    <name evidence="6" type="primary">lptE</name>
    <name evidence="7" type="ORF">NOR51B_457</name>
</gene>
<dbReference type="eggNOG" id="COG2980">
    <property type="taxonomic scope" value="Bacteria"/>
</dbReference>
<dbReference type="AlphaFoldDB" id="B8KRV7"/>